<dbReference type="InterPro" id="IPR029044">
    <property type="entry name" value="Nucleotide-diphossugar_trans"/>
</dbReference>
<dbReference type="AlphaFoldDB" id="A0A240EH32"/>
<dbReference type="Gene3D" id="3.90.550.10">
    <property type="entry name" value="Spore Coat Polysaccharide Biosynthesis Protein SpsA, Chain A"/>
    <property type="match status" value="1"/>
</dbReference>
<name>A0A240EH32_9VIBR</name>
<evidence type="ECO:0000259" key="1">
    <source>
        <dbReference type="Pfam" id="PF00535"/>
    </source>
</evidence>
<evidence type="ECO:0000313" key="3">
    <source>
        <dbReference type="Proteomes" id="UP000219336"/>
    </source>
</evidence>
<keyword evidence="3" id="KW-1185">Reference proteome</keyword>
<protein>
    <submittedName>
        <fullName evidence="2">Glycosyl transferase family 2</fullName>
    </submittedName>
</protein>
<dbReference type="EMBL" id="OANU01000014">
    <property type="protein sequence ID" value="SNX47856.1"/>
    <property type="molecule type" value="Genomic_DNA"/>
</dbReference>
<dbReference type="InterPro" id="IPR001173">
    <property type="entry name" value="Glyco_trans_2-like"/>
</dbReference>
<dbReference type="Proteomes" id="UP000219336">
    <property type="component" value="Unassembled WGS sequence"/>
</dbReference>
<feature type="domain" description="Glycosyltransferase 2-like" evidence="1">
    <location>
        <begin position="41"/>
        <end position="130"/>
    </location>
</feature>
<organism evidence="2 3">
    <name type="scientific">Vibrio thalassae</name>
    <dbReference type="NCBI Taxonomy" id="1243014"/>
    <lineage>
        <taxon>Bacteria</taxon>
        <taxon>Pseudomonadati</taxon>
        <taxon>Pseudomonadota</taxon>
        <taxon>Gammaproteobacteria</taxon>
        <taxon>Vibrionales</taxon>
        <taxon>Vibrionaceae</taxon>
        <taxon>Vibrio</taxon>
    </lineage>
</organism>
<dbReference type="OrthoDB" id="5245171at2"/>
<evidence type="ECO:0000313" key="2">
    <source>
        <dbReference type="EMBL" id="SNX47856.1"/>
    </source>
</evidence>
<dbReference type="GO" id="GO:0016740">
    <property type="term" value="F:transferase activity"/>
    <property type="evidence" value="ECO:0007669"/>
    <property type="project" value="UniProtKB-KW"/>
</dbReference>
<proteinExistence type="predicted"/>
<dbReference type="CDD" id="cd00761">
    <property type="entry name" value="Glyco_tranf_GTA_type"/>
    <property type="match status" value="1"/>
</dbReference>
<dbReference type="SUPFAM" id="SSF53448">
    <property type="entry name" value="Nucleotide-diphospho-sugar transferases"/>
    <property type="match status" value="1"/>
</dbReference>
<reference evidence="3" key="1">
    <citation type="submission" date="2016-06" db="EMBL/GenBank/DDBJ databases">
        <authorList>
            <person name="Rodrigo-Torres L."/>
            <person name="Arahal R.D."/>
            <person name="Lucena T."/>
        </authorList>
    </citation>
    <scope>NUCLEOTIDE SEQUENCE [LARGE SCALE GENOMIC DNA]</scope>
    <source>
        <strain evidence="3">CECT8203</strain>
    </source>
</reference>
<accession>A0A240EH32</accession>
<dbReference type="RefSeq" id="WP_096993081.1">
    <property type="nucleotide sequence ID" value="NZ_JBHSII010000001.1"/>
</dbReference>
<gene>
    <name evidence="2" type="ORF">VTH8203_01471</name>
</gene>
<dbReference type="Pfam" id="PF00535">
    <property type="entry name" value="Glycos_transf_2"/>
    <property type="match status" value="1"/>
</dbReference>
<keyword evidence="2" id="KW-0808">Transferase</keyword>
<sequence length="261" mass="30084">MKSIQILLSTMNENIYNVQLNNTLSYVIVHQVSDGQEASYLHYMQGLSSLTKFKYIQLLNQKGLSKSRNVAIRESSADYIIFSDDDNYYIKNIEDKIRQVLEELGNPDFVSFKIEDDKGNEFKKYKTTPFRHSKNSALRISSIENVVSRKFIVDNDITFNESFGLGARYPSCEQPLFLNDILDSGGRAYFYPETITFHPLINSGDDFFTSLNAITRRKLFLSLYGCMKGNIYCLIFILKKITVVPNGKKANFIKHLLGWRE</sequence>